<evidence type="ECO:0000313" key="3">
    <source>
        <dbReference type="Proteomes" id="UP000675880"/>
    </source>
</evidence>
<feature type="region of interest" description="Disordered" evidence="1">
    <location>
        <begin position="35"/>
        <end position="57"/>
    </location>
</feature>
<keyword evidence="3" id="KW-1185">Reference proteome</keyword>
<protein>
    <recommendedName>
        <fullName evidence="4">3-keto-disaccharide hydrolase domain-containing protein</fullName>
    </recommendedName>
</protein>
<feature type="compositionally biased region" description="Polar residues" evidence="1">
    <location>
        <begin position="35"/>
        <end position="45"/>
    </location>
</feature>
<organism evidence="2 3">
    <name type="scientific">Nitrospira defluvii</name>
    <dbReference type="NCBI Taxonomy" id="330214"/>
    <lineage>
        <taxon>Bacteria</taxon>
        <taxon>Pseudomonadati</taxon>
        <taxon>Nitrospirota</taxon>
        <taxon>Nitrospiria</taxon>
        <taxon>Nitrospirales</taxon>
        <taxon>Nitrospiraceae</taxon>
        <taxon>Nitrospira</taxon>
    </lineage>
</organism>
<dbReference type="RefSeq" id="WP_213042083.1">
    <property type="nucleotide sequence ID" value="NZ_CAJNBJ010000008.1"/>
</dbReference>
<comment type="caution">
    <text evidence="2">The sequence shown here is derived from an EMBL/GenBank/DDBJ whole genome shotgun (WGS) entry which is preliminary data.</text>
</comment>
<dbReference type="EMBL" id="CAJNBJ010000008">
    <property type="protein sequence ID" value="CAE6743231.1"/>
    <property type="molecule type" value="Genomic_DNA"/>
</dbReference>
<gene>
    <name evidence="2" type="ORF">NSPZN2_160010</name>
</gene>
<dbReference type="Proteomes" id="UP000675880">
    <property type="component" value="Unassembled WGS sequence"/>
</dbReference>
<dbReference type="Gene3D" id="2.60.120.560">
    <property type="entry name" value="Exo-inulinase, domain 1"/>
    <property type="match status" value="1"/>
</dbReference>
<proteinExistence type="predicted"/>
<name>A0ABM8RBA5_9BACT</name>
<accession>A0ABM8RBA5</accession>
<evidence type="ECO:0000313" key="2">
    <source>
        <dbReference type="EMBL" id="CAE6743231.1"/>
    </source>
</evidence>
<evidence type="ECO:0000256" key="1">
    <source>
        <dbReference type="SAM" id="MobiDB-lite"/>
    </source>
</evidence>
<reference evidence="2 3" key="1">
    <citation type="submission" date="2021-02" db="EMBL/GenBank/DDBJ databases">
        <authorList>
            <person name="Han P."/>
        </authorList>
    </citation>
    <scope>NUCLEOTIDE SEQUENCE [LARGE SCALE GENOMIC DNA]</scope>
    <source>
        <strain evidence="2">Candidatus Nitrospira sp. ZN2</strain>
    </source>
</reference>
<sequence>MYQVHSETGLPWHRRLAGGILAVIGIGLFGPSTSLPAEPSETASESPHRRQWTFDSSAPGTLPSSYVVGTLFDGRPAGEWKILITDRARSASQVLAQVQPRGTDQTNKLLLLDGTTSTNIDLEVSYLAVAGKADLGGGLVWHAVDDRNYYLLRASLVEQKLRLYRVVKGVPQVVKQIDRPLPASGWHTLRVVQRGCEIKALYDDAILFRACDSTLANGRIGLLTKADAITYFDDLSLRLLE</sequence>
<evidence type="ECO:0008006" key="4">
    <source>
        <dbReference type="Google" id="ProtNLM"/>
    </source>
</evidence>